<dbReference type="EMBL" id="BRYB01000747">
    <property type="protein sequence ID" value="GMI36781.1"/>
    <property type="molecule type" value="Genomic_DNA"/>
</dbReference>
<feature type="region of interest" description="Disordered" evidence="7">
    <location>
        <begin position="15"/>
        <end position="70"/>
    </location>
</feature>
<proteinExistence type="predicted"/>
<feature type="compositionally biased region" description="Basic and acidic residues" evidence="7">
    <location>
        <begin position="35"/>
        <end position="70"/>
    </location>
</feature>
<evidence type="ECO:0000256" key="7">
    <source>
        <dbReference type="SAM" id="MobiDB-lite"/>
    </source>
</evidence>
<dbReference type="SUPFAM" id="SSF50249">
    <property type="entry name" value="Nucleic acid-binding proteins"/>
    <property type="match status" value="1"/>
</dbReference>
<dbReference type="InterPro" id="IPR004523">
    <property type="entry name" value="Asp-tRNA_synthase_2"/>
</dbReference>
<evidence type="ECO:0000256" key="6">
    <source>
        <dbReference type="ARBA" id="ARBA00033155"/>
    </source>
</evidence>
<dbReference type="PANTHER" id="PTHR43450:SF1">
    <property type="entry name" value="ASPARTATE--TRNA LIGASE, CYTOPLASMIC"/>
    <property type="match status" value="1"/>
</dbReference>
<evidence type="ECO:0000256" key="3">
    <source>
        <dbReference type="ARBA" id="ARBA00022741"/>
    </source>
</evidence>
<dbReference type="Gene3D" id="3.30.930.10">
    <property type="entry name" value="Bira Bifunctional Protein, Domain 2"/>
    <property type="match status" value="2"/>
</dbReference>
<keyword evidence="5" id="KW-0030">Aminoacyl-tRNA synthetase</keyword>
<organism evidence="9 10">
    <name type="scientific">Tetraparma gracilis</name>
    <dbReference type="NCBI Taxonomy" id="2962635"/>
    <lineage>
        <taxon>Eukaryota</taxon>
        <taxon>Sar</taxon>
        <taxon>Stramenopiles</taxon>
        <taxon>Ochrophyta</taxon>
        <taxon>Bolidophyceae</taxon>
        <taxon>Parmales</taxon>
        <taxon>Triparmaceae</taxon>
        <taxon>Tetraparma</taxon>
    </lineage>
</organism>
<reference evidence="9 10" key="1">
    <citation type="journal article" date="2023" name="Commun. Biol.">
        <title>Genome analysis of Parmales, the sister group of diatoms, reveals the evolutionary specialization of diatoms from phago-mixotrophs to photoautotrophs.</title>
        <authorList>
            <person name="Ban H."/>
            <person name="Sato S."/>
            <person name="Yoshikawa S."/>
            <person name="Yamada K."/>
            <person name="Nakamura Y."/>
            <person name="Ichinomiya M."/>
            <person name="Sato N."/>
            <person name="Blanc-Mathieu R."/>
            <person name="Endo H."/>
            <person name="Kuwata A."/>
            <person name="Ogata H."/>
        </authorList>
    </citation>
    <scope>NUCLEOTIDE SEQUENCE [LARGE SCALE GENOMIC DNA]</scope>
</reference>
<evidence type="ECO:0000256" key="1">
    <source>
        <dbReference type="ARBA" id="ARBA00022490"/>
    </source>
</evidence>
<dbReference type="InterPro" id="IPR012340">
    <property type="entry name" value="NA-bd_OB-fold"/>
</dbReference>
<accession>A0ABQ6MZB3</accession>
<evidence type="ECO:0000259" key="8">
    <source>
        <dbReference type="PROSITE" id="PS50862"/>
    </source>
</evidence>
<dbReference type="Pfam" id="PF01336">
    <property type="entry name" value="tRNA_anti-codon"/>
    <property type="match status" value="1"/>
</dbReference>
<gene>
    <name evidence="9" type="ORF">TeGR_g12935</name>
</gene>
<dbReference type="Proteomes" id="UP001165060">
    <property type="component" value="Unassembled WGS sequence"/>
</dbReference>
<evidence type="ECO:0000256" key="4">
    <source>
        <dbReference type="ARBA" id="ARBA00022840"/>
    </source>
</evidence>
<dbReference type="SUPFAM" id="SSF55681">
    <property type="entry name" value="Class II aaRS and biotin synthetases"/>
    <property type="match status" value="1"/>
</dbReference>
<feature type="domain" description="Aminoacyl-transfer RNA synthetases class-II family profile" evidence="8">
    <location>
        <begin position="268"/>
        <end position="511"/>
    </location>
</feature>
<dbReference type="PANTHER" id="PTHR43450">
    <property type="entry name" value="ASPARTYL-TRNA SYNTHETASE"/>
    <property type="match status" value="1"/>
</dbReference>
<dbReference type="InterPro" id="IPR004365">
    <property type="entry name" value="NA-bd_OB_tRNA"/>
</dbReference>
<dbReference type="CDD" id="cd00776">
    <property type="entry name" value="AsxRS_core"/>
    <property type="match status" value="1"/>
</dbReference>
<evidence type="ECO:0000313" key="9">
    <source>
        <dbReference type="EMBL" id="GMI36781.1"/>
    </source>
</evidence>
<comment type="caution">
    <text evidence="9">The sequence shown here is derived from an EMBL/GenBank/DDBJ whole genome shotgun (WGS) entry which is preliminary data.</text>
</comment>
<dbReference type="InterPro" id="IPR006195">
    <property type="entry name" value="aa-tRNA-synth_II"/>
</dbReference>
<protein>
    <recommendedName>
        <fullName evidence="6">Aspartyl-tRNA synthetase</fullName>
    </recommendedName>
</protein>
<sequence length="519" mass="57635">MLALKLTYKEEFGEDYGPKKEVKEKGSANQQADPKNAEKAARKKAEKEAKEAKKAAARAEREAQAKAKSDKMAGVGMGDLFGDREMIRSQALTAARWTPLNDVSAGIAGKTVTIRGHVQTTRSVGKGVFCLLRSSLYTVQCVAFAGKDIPEAMIKYINMVSPESVVDVTGVVSAAKVDSATQSTAELQMSSFHCVVKAAPLPFTMEDACRPDADEEAAVGEYTGEEATSSDGLVRVGQEMRLDYRWLDLRTPANQSIFRIESMTTCLFREVLLKQDFVEIHTPKIIGGASEGGSDVFQLDYFGSPACLAMSPQLHKQILCACSGFERVFETGPVFRAENSNTRRHMCEFTGMDFEMTIKEHYYEVLDVLSDLFIGIFDGINERCKDQLESVRAQHPFEDLKYETDFFIMDEYPLAVRPFYTMPNPKDPNLSNSYDVFIRGQEILSGAQRIHDPELLVERAKAWGIPYDSIRAYVDSFKHGAQPHGGGGIGLSRVVMLFLGLKNIRKSAFFPRTPKRISP</sequence>
<evidence type="ECO:0000256" key="5">
    <source>
        <dbReference type="ARBA" id="ARBA00023146"/>
    </source>
</evidence>
<feature type="compositionally biased region" description="Basic and acidic residues" evidence="7">
    <location>
        <begin position="15"/>
        <end position="26"/>
    </location>
</feature>
<keyword evidence="4" id="KW-0067">ATP-binding</keyword>
<dbReference type="Gene3D" id="2.40.50.140">
    <property type="entry name" value="Nucleic acid-binding proteins"/>
    <property type="match status" value="1"/>
</dbReference>
<evidence type="ECO:0000256" key="2">
    <source>
        <dbReference type="ARBA" id="ARBA00022598"/>
    </source>
</evidence>
<name>A0ABQ6MZB3_9STRA</name>
<dbReference type="CDD" id="cd04320">
    <property type="entry name" value="AspRS_cyto_N"/>
    <property type="match status" value="1"/>
</dbReference>
<keyword evidence="2" id="KW-0436">Ligase</keyword>
<dbReference type="InterPro" id="IPR045864">
    <property type="entry name" value="aa-tRNA-synth_II/BPL/LPL"/>
</dbReference>
<dbReference type="InterPro" id="IPR004364">
    <property type="entry name" value="Aa-tRNA-synt_II"/>
</dbReference>
<keyword evidence="1" id="KW-0963">Cytoplasm</keyword>
<dbReference type="Pfam" id="PF00152">
    <property type="entry name" value="tRNA-synt_2"/>
    <property type="match status" value="1"/>
</dbReference>
<keyword evidence="3" id="KW-0547">Nucleotide-binding</keyword>
<dbReference type="PROSITE" id="PS50862">
    <property type="entry name" value="AA_TRNA_LIGASE_II"/>
    <property type="match status" value="1"/>
</dbReference>
<keyword evidence="10" id="KW-1185">Reference proteome</keyword>
<evidence type="ECO:0000313" key="10">
    <source>
        <dbReference type="Proteomes" id="UP001165060"/>
    </source>
</evidence>